<keyword evidence="2" id="KW-0812">Transmembrane</keyword>
<dbReference type="Proteomes" id="UP001558632">
    <property type="component" value="Unassembled WGS sequence"/>
</dbReference>
<keyword evidence="2" id="KW-0472">Membrane</keyword>
<keyword evidence="2" id="KW-1133">Transmembrane helix</keyword>
<dbReference type="PANTHER" id="PTHR43520">
    <property type="entry name" value="ATP7, ISOFORM B"/>
    <property type="match status" value="1"/>
</dbReference>
<dbReference type="EMBL" id="JBEUSY010000340">
    <property type="protein sequence ID" value="KAL1237667.1"/>
    <property type="molecule type" value="Genomic_DNA"/>
</dbReference>
<comment type="caution">
    <text evidence="3">The sequence shown here is derived from an EMBL/GenBank/DDBJ whole genome shotgun (WGS) entry which is preliminary data.</text>
</comment>
<name>A0ABR3KGQ2_TRISP</name>
<dbReference type="PANTHER" id="PTHR43520:SF8">
    <property type="entry name" value="P-TYPE CU(+) TRANSPORTER"/>
    <property type="match status" value="1"/>
</dbReference>
<protein>
    <submittedName>
        <fullName evidence="3">Copper-transporting ATPase</fullName>
    </submittedName>
</protein>
<evidence type="ECO:0000313" key="4">
    <source>
        <dbReference type="Proteomes" id="UP001558632"/>
    </source>
</evidence>
<keyword evidence="4" id="KW-1185">Reference proteome</keyword>
<organism evidence="3 4">
    <name type="scientific">Trichinella spiralis</name>
    <name type="common">Trichina worm</name>
    <dbReference type="NCBI Taxonomy" id="6334"/>
    <lineage>
        <taxon>Eukaryota</taxon>
        <taxon>Metazoa</taxon>
        <taxon>Ecdysozoa</taxon>
        <taxon>Nematoda</taxon>
        <taxon>Enoplea</taxon>
        <taxon>Dorylaimia</taxon>
        <taxon>Trichinellida</taxon>
        <taxon>Trichinellidae</taxon>
        <taxon>Trichinella</taxon>
    </lineage>
</organism>
<reference evidence="3 4" key="1">
    <citation type="submission" date="2024-07" db="EMBL/GenBank/DDBJ databases">
        <title>Enhanced genomic and transcriptomic resources for Trichinella pseudospiralis and T. spiralis underpin the discovery of pronounced molecular differences between stages and species.</title>
        <authorList>
            <person name="Pasi K.K."/>
            <person name="La Rosa G."/>
            <person name="Gomez-Morales M.A."/>
            <person name="Tosini F."/>
            <person name="Sumanam S."/>
            <person name="Young N.D."/>
            <person name="Chang B.C."/>
            <person name="Robin G.B."/>
        </authorList>
    </citation>
    <scope>NUCLEOTIDE SEQUENCE [LARGE SCALE GENOMIC DNA]</scope>
    <source>
        <strain evidence="3">ISS534</strain>
    </source>
</reference>
<evidence type="ECO:0000256" key="1">
    <source>
        <dbReference type="ARBA" id="ARBA00022967"/>
    </source>
</evidence>
<sequence>MVYYHWILHTMDKPENQWHVIPGLSFDNLLLFLLCTPIQFLGGRYFYVKSYKAFKHCTANMDFYRNGRSAL</sequence>
<evidence type="ECO:0000256" key="2">
    <source>
        <dbReference type="SAM" id="Phobius"/>
    </source>
</evidence>
<evidence type="ECO:0000313" key="3">
    <source>
        <dbReference type="EMBL" id="KAL1237667.1"/>
    </source>
</evidence>
<proteinExistence type="predicted"/>
<gene>
    <name evidence="3" type="ORF">TSPI_08106</name>
</gene>
<feature type="transmembrane region" description="Helical" evidence="2">
    <location>
        <begin position="29"/>
        <end position="47"/>
    </location>
</feature>
<keyword evidence="1" id="KW-1278">Translocase</keyword>
<accession>A0ABR3KGQ2</accession>
<dbReference type="PRINTS" id="PR00942">
    <property type="entry name" value="CUATPASEI"/>
</dbReference>